<keyword evidence="3" id="KW-1185">Reference proteome</keyword>
<comment type="caution">
    <text evidence="2">The sequence shown here is derived from an EMBL/GenBank/DDBJ whole genome shotgun (WGS) entry which is preliminary data.</text>
</comment>
<dbReference type="AlphaFoldDB" id="A0A841AIZ1"/>
<evidence type="ECO:0000313" key="3">
    <source>
        <dbReference type="Proteomes" id="UP000588158"/>
    </source>
</evidence>
<sequence length="119" mass="12266">MTEQFSDEQFSDEQIDDGQVGADREEARDAAAAEQAWDDPDAAFPSGLGADDATAAEQGNRDGDEMAAEGYDPGELADLAGDDQDLDELGGVRRDESAAAVDLDGTDGGEDPLAGEAIG</sequence>
<feature type="region of interest" description="Disordered" evidence="1">
    <location>
        <begin position="1"/>
        <end position="119"/>
    </location>
</feature>
<gene>
    <name evidence="2" type="ORF">HNR70_003055</name>
</gene>
<accession>A0A841AIZ1</accession>
<dbReference type="Proteomes" id="UP000588158">
    <property type="component" value="Unassembled WGS sequence"/>
</dbReference>
<organism evidence="2 3">
    <name type="scientific">Brachybacterium aquaticum</name>
    <dbReference type="NCBI Taxonomy" id="1432564"/>
    <lineage>
        <taxon>Bacteria</taxon>
        <taxon>Bacillati</taxon>
        <taxon>Actinomycetota</taxon>
        <taxon>Actinomycetes</taxon>
        <taxon>Micrococcales</taxon>
        <taxon>Dermabacteraceae</taxon>
        <taxon>Brachybacterium</taxon>
    </lineage>
</organism>
<evidence type="ECO:0000313" key="2">
    <source>
        <dbReference type="EMBL" id="MBB5833242.1"/>
    </source>
</evidence>
<name>A0A841AIZ1_9MICO</name>
<protein>
    <submittedName>
        <fullName evidence="2">Uncharacterized protein</fullName>
    </submittedName>
</protein>
<reference evidence="2 3" key="1">
    <citation type="submission" date="2020-08" db="EMBL/GenBank/DDBJ databases">
        <title>Sequencing the genomes of 1000 actinobacteria strains.</title>
        <authorList>
            <person name="Klenk H.-P."/>
        </authorList>
    </citation>
    <scope>NUCLEOTIDE SEQUENCE [LARGE SCALE GENOMIC DNA]</scope>
    <source>
        <strain evidence="2 3">DSM 28796</strain>
    </source>
</reference>
<feature type="compositionally biased region" description="Basic and acidic residues" evidence="1">
    <location>
        <begin position="22"/>
        <end position="31"/>
    </location>
</feature>
<dbReference type="RefSeq" id="WP_184326432.1">
    <property type="nucleotide sequence ID" value="NZ_JACHLZ010000001.1"/>
</dbReference>
<dbReference type="EMBL" id="JACHLZ010000001">
    <property type="protein sequence ID" value="MBB5833242.1"/>
    <property type="molecule type" value="Genomic_DNA"/>
</dbReference>
<proteinExistence type="predicted"/>
<feature type="compositionally biased region" description="Acidic residues" evidence="1">
    <location>
        <begin position="1"/>
        <end position="16"/>
    </location>
</feature>
<evidence type="ECO:0000256" key="1">
    <source>
        <dbReference type="SAM" id="MobiDB-lite"/>
    </source>
</evidence>